<dbReference type="GO" id="GO:0016435">
    <property type="term" value="F:rRNA (guanine) methyltransferase activity"/>
    <property type="evidence" value="ECO:0007669"/>
    <property type="project" value="InterPro"/>
</dbReference>
<feature type="domain" description="18S rRNA (guanine(1575)-N(7))-methyltransferase Bud23 C-terminal" evidence="10">
    <location>
        <begin position="214"/>
        <end position="269"/>
    </location>
</feature>
<feature type="domain" description="Methyltransferase" evidence="11">
    <location>
        <begin position="52"/>
        <end position="127"/>
    </location>
</feature>
<dbReference type="OrthoDB" id="2877at2759"/>
<dbReference type="GO" id="GO:0005737">
    <property type="term" value="C:cytoplasm"/>
    <property type="evidence" value="ECO:0007669"/>
    <property type="project" value="UniProtKB-SubCell"/>
</dbReference>
<dbReference type="GO" id="GO:0070476">
    <property type="term" value="P:rRNA (guanine-N7)-methylation"/>
    <property type="evidence" value="ECO:0007669"/>
    <property type="project" value="InterPro"/>
</dbReference>
<dbReference type="Proteomes" id="UP000187209">
    <property type="component" value="Unassembled WGS sequence"/>
</dbReference>
<gene>
    <name evidence="12" type="ORF">SteCoe_21000</name>
</gene>
<comment type="subcellular location">
    <subcellularLocation>
        <location evidence="2">Cytoplasm</location>
    </subcellularLocation>
    <subcellularLocation>
        <location evidence="1">Nucleus</location>
    </subcellularLocation>
</comment>
<dbReference type="FunFam" id="3.40.50.150:FF:000017">
    <property type="entry name" value="probable 18S rRNA (Guanine-N(7))-methyltransferase"/>
    <property type="match status" value="1"/>
</dbReference>
<evidence type="ECO:0008006" key="14">
    <source>
        <dbReference type="Google" id="ProtNLM"/>
    </source>
</evidence>
<feature type="compositionally biased region" description="Basic and acidic residues" evidence="9">
    <location>
        <begin position="238"/>
        <end position="263"/>
    </location>
</feature>
<dbReference type="InterPro" id="IPR022238">
    <property type="entry name" value="Bud23_C"/>
</dbReference>
<evidence type="ECO:0000256" key="8">
    <source>
        <dbReference type="ARBA" id="ARBA00023242"/>
    </source>
</evidence>
<evidence type="ECO:0000256" key="9">
    <source>
        <dbReference type="SAM" id="MobiDB-lite"/>
    </source>
</evidence>
<evidence type="ECO:0000256" key="5">
    <source>
        <dbReference type="ARBA" id="ARBA00022603"/>
    </source>
</evidence>
<dbReference type="SUPFAM" id="SSF53335">
    <property type="entry name" value="S-adenosyl-L-methionine-dependent methyltransferases"/>
    <property type="match status" value="1"/>
</dbReference>
<dbReference type="GO" id="GO:0005730">
    <property type="term" value="C:nucleolus"/>
    <property type="evidence" value="ECO:0007669"/>
    <property type="project" value="UniProtKB-ARBA"/>
</dbReference>
<keyword evidence="5" id="KW-0489">Methyltransferase</keyword>
<evidence type="ECO:0000256" key="3">
    <source>
        <dbReference type="ARBA" id="ARBA00005547"/>
    </source>
</evidence>
<dbReference type="CDD" id="cd02440">
    <property type="entry name" value="AdoMet_MTases"/>
    <property type="match status" value="1"/>
</dbReference>
<dbReference type="EMBL" id="MPUH01000490">
    <property type="protein sequence ID" value="OMJ79055.1"/>
    <property type="molecule type" value="Genomic_DNA"/>
</dbReference>
<dbReference type="AlphaFoldDB" id="A0A1R2BR13"/>
<comment type="similarity">
    <text evidence="3">Belongs to the class I-like SAM-binding methyltransferase superfamily. BUD23/WBSCR22 family.</text>
</comment>
<evidence type="ECO:0000256" key="6">
    <source>
        <dbReference type="ARBA" id="ARBA00022679"/>
    </source>
</evidence>
<accession>A0A1R2BR13</accession>
<dbReference type="Pfam" id="PF12589">
    <property type="entry name" value="WBS_methylT"/>
    <property type="match status" value="1"/>
</dbReference>
<evidence type="ECO:0000313" key="12">
    <source>
        <dbReference type="EMBL" id="OMJ79055.1"/>
    </source>
</evidence>
<evidence type="ECO:0000259" key="11">
    <source>
        <dbReference type="Pfam" id="PF13649"/>
    </source>
</evidence>
<keyword evidence="6" id="KW-0808">Transferase</keyword>
<reference evidence="12 13" key="1">
    <citation type="submission" date="2016-11" db="EMBL/GenBank/DDBJ databases">
        <title>The macronuclear genome of Stentor coeruleus: a giant cell with tiny introns.</title>
        <authorList>
            <person name="Slabodnick M."/>
            <person name="Ruby J.G."/>
            <person name="Reiff S.B."/>
            <person name="Swart E.C."/>
            <person name="Gosai S."/>
            <person name="Prabakaran S."/>
            <person name="Witkowska E."/>
            <person name="Larue G.E."/>
            <person name="Fisher S."/>
            <person name="Freeman R.M."/>
            <person name="Gunawardena J."/>
            <person name="Chu W."/>
            <person name="Stover N.A."/>
            <person name="Gregory B.D."/>
            <person name="Nowacki M."/>
            <person name="Derisi J."/>
            <person name="Roy S.W."/>
            <person name="Marshall W.F."/>
            <person name="Sood P."/>
        </authorList>
    </citation>
    <scope>NUCLEOTIDE SEQUENCE [LARGE SCALE GENOMIC DNA]</scope>
    <source>
        <strain evidence="12">WM001</strain>
    </source>
</reference>
<keyword evidence="8" id="KW-0539">Nucleus</keyword>
<evidence type="ECO:0000256" key="2">
    <source>
        <dbReference type="ARBA" id="ARBA00004496"/>
    </source>
</evidence>
<dbReference type="PANTHER" id="PTHR12734:SF0">
    <property type="entry name" value="18S RRNA (GUANINE-N(7))-METHYLTRANSFERASE-RELATED"/>
    <property type="match status" value="1"/>
</dbReference>
<name>A0A1R2BR13_9CILI</name>
<dbReference type="Gene3D" id="3.40.50.150">
    <property type="entry name" value="Vaccinia Virus protein VP39"/>
    <property type="match status" value="1"/>
</dbReference>
<protein>
    <recommendedName>
        <fullName evidence="14">18S rRNA (guanine(1575)-N(7))-methyltransferase Bud23 C-terminal domain-containing protein</fullName>
    </recommendedName>
</protein>
<keyword evidence="7" id="KW-0949">S-adenosyl-L-methionine</keyword>
<dbReference type="InterPro" id="IPR039769">
    <property type="entry name" value="Bud23-like"/>
</dbReference>
<evidence type="ECO:0000256" key="7">
    <source>
        <dbReference type="ARBA" id="ARBA00022691"/>
    </source>
</evidence>
<comment type="caution">
    <text evidence="12">The sequence shown here is derived from an EMBL/GenBank/DDBJ whole genome shotgun (WGS) entry which is preliminary data.</text>
</comment>
<keyword evidence="13" id="KW-1185">Reference proteome</keyword>
<evidence type="ECO:0000259" key="10">
    <source>
        <dbReference type="Pfam" id="PF12589"/>
    </source>
</evidence>
<organism evidence="12 13">
    <name type="scientific">Stentor coeruleus</name>
    <dbReference type="NCBI Taxonomy" id="5963"/>
    <lineage>
        <taxon>Eukaryota</taxon>
        <taxon>Sar</taxon>
        <taxon>Alveolata</taxon>
        <taxon>Ciliophora</taxon>
        <taxon>Postciliodesmatophora</taxon>
        <taxon>Heterotrichea</taxon>
        <taxon>Heterotrichida</taxon>
        <taxon>Stentoridae</taxon>
        <taxon>Stentor</taxon>
    </lineage>
</organism>
<proteinExistence type="inferred from homology"/>
<evidence type="ECO:0000256" key="1">
    <source>
        <dbReference type="ARBA" id="ARBA00004123"/>
    </source>
</evidence>
<dbReference type="PANTHER" id="PTHR12734">
    <property type="entry name" value="METHYLTRANSFERASE-RELATED"/>
    <property type="match status" value="1"/>
</dbReference>
<dbReference type="Pfam" id="PF13649">
    <property type="entry name" value="Methyltransf_25"/>
    <property type="match status" value="1"/>
</dbReference>
<dbReference type="InterPro" id="IPR029063">
    <property type="entry name" value="SAM-dependent_MTases_sf"/>
</dbReference>
<evidence type="ECO:0000256" key="4">
    <source>
        <dbReference type="ARBA" id="ARBA00022490"/>
    </source>
</evidence>
<sequence length="272" mass="30736">MSRPENVAPAQYYYNSEEAEKYTSNSRIIEVQAHMSQRAIELLQLPSSGCLVLDLGCGSGLSGSELSDSGHFWIGMDISPSMLLVALDREAEGDLMLADIGNGFHFAPGCFDGCISISAIQWLCNAEKASHNPYKRFSNLFNSLYKALARGARAVFQFYPAHPQQIEIITQSAVKAGFMADMVIDFPESTKAKKYYLILHTGSKSGYMNPMPLNDEDEVKVSKRKIVKKEKHVKCKNKSKEWIINKKERQRKQGKEIRPDTKYTGRKRHDRF</sequence>
<keyword evidence="4" id="KW-0963">Cytoplasm</keyword>
<feature type="region of interest" description="Disordered" evidence="9">
    <location>
        <begin position="238"/>
        <end position="272"/>
    </location>
</feature>
<dbReference type="InterPro" id="IPR041698">
    <property type="entry name" value="Methyltransf_25"/>
</dbReference>
<evidence type="ECO:0000313" key="13">
    <source>
        <dbReference type="Proteomes" id="UP000187209"/>
    </source>
</evidence>